<gene>
    <name evidence="2" type="ORF">ULMS_04690</name>
</gene>
<comment type="caution">
    <text evidence="2">The sequence shown here is derived from an EMBL/GenBank/DDBJ whole genome shotgun (WGS) entry which is preliminary data.</text>
</comment>
<reference evidence="2 3" key="1">
    <citation type="submission" date="2019-08" db="EMBL/GenBank/DDBJ databases">
        <title>Ulvibacter marinistellae sp. nov., isolated from a starfish, Patiria pectinifera.</title>
        <authorList>
            <person name="Kawano K."/>
            <person name="Ushijima N."/>
            <person name="Kihara M."/>
            <person name="Itoh H."/>
        </authorList>
    </citation>
    <scope>NUCLEOTIDE SEQUENCE [LARGE SCALE GENOMIC DNA]</scope>
    <source>
        <strain evidence="2 3">KK4</strain>
    </source>
</reference>
<protein>
    <submittedName>
        <fullName evidence="2">Uncharacterized protein</fullName>
    </submittedName>
</protein>
<keyword evidence="3" id="KW-1185">Reference proteome</keyword>
<dbReference type="OrthoDB" id="1443438at2"/>
<keyword evidence="1" id="KW-0732">Signal</keyword>
<evidence type="ECO:0000313" key="3">
    <source>
        <dbReference type="Proteomes" id="UP000326994"/>
    </source>
</evidence>
<organism evidence="2 3">
    <name type="scientific">Patiriisocius marinistellae</name>
    <dbReference type="NCBI Taxonomy" id="2494560"/>
    <lineage>
        <taxon>Bacteria</taxon>
        <taxon>Pseudomonadati</taxon>
        <taxon>Bacteroidota</taxon>
        <taxon>Flavobacteriia</taxon>
        <taxon>Flavobacteriales</taxon>
        <taxon>Flavobacteriaceae</taxon>
        <taxon>Patiriisocius</taxon>
    </lineage>
</organism>
<feature type="signal peptide" evidence="1">
    <location>
        <begin position="1"/>
        <end position="20"/>
    </location>
</feature>
<proteinExistence type="predicted"/>
<evidence type="ECO:0000256" key="1">
    <source>
        <dbReference type="SAM" id="SignalP"/>
    </source>
</evidence>
<dbReference type="EMBL" id="BKCF01000001">
    <property type="protein sequence ID" value="GEQ84961.1"/>
    <property type="molecule type" value="Genomic_DNA"/>
</dbReference>
<accession>A0A5J4FZ53</accession>
<evidence type="ECO:0000313" key="2">
    <source>
        <dbReference type="EMBL" id="GEQ84961.1"/>
    </source>
</evidence>
<sequence>MNNKVISILIIFLIAPLLYMCTQNDDDCNCSPIEGSFFDIKGLDLINTKTNPDNSNSIISENDVVMFNEYDGMFLNFDVTYLSNHIHQSNPFISSAYACSCLWSGHAGSKTEMFESIDVVTLNDFDESHLANQSINDLLKASYYASDEGLFIEEFIENDTLNVQGQSLKLSLIRKPVIDSNFKVKVTIKLSNGEIYEQLNKPFILQ</sequence>
<dbReference type="AlphaFoldDB" id="A0A5J4FZ53"/>
<feature type="chain" id="PRO_5023888467" evidence="1">
    <location>
        <begin position="21"/>
        <end position="206"/>
    </location>
</feature>
<dbReference type="Proteomes" id="UP000326994">
    <property type="component" value="Unassembled WGS sequence"/>
</dbReference>
<name>A0A5J4FZ53_9FLAO</name>
<dbReference type="RefSeq" id="WP_151892901.1">
    <property type="nucleotide sequence ID" value="NZ_BKCF01000001.1"/>
</dbReference>